<gene>
    <name evidence="1" type="ORF">E0W69_001375</name>
</gene>
<protein>
    <submittedName>
        <fullName evidence="1">DUF4974 domain-containing protein</fullName>
    </submittedName>
</protein>
<dbReference type="EMBL" id="CP044016">
    <property type="protein sequence ID" value="QES87363.1"/>
    <property type="molecule type" value="Genomic_DNA"/>
</dbReference>
<name>A0A5P2G2N8_9BACT</name>
<evidence type="ECO:0000313" key="2">
    <source>
        <dbReference type="Proteomes" id="UP000292424"/>
    </source>
</evidence>
<proteinExistence type="predicted"/>
<dbReference type="KEGG" id="arac:E0W69_001375"/>
<evidence type="ECO:0000313" key="1">
    <source>
        <dbReference type="EMBL" id="QES87363.1"/>
    </source>
</evidence>
<dbReference type="RefSeq" id="WP_150925989.1">
    <property type="nucleotide sequence ID" value="NZ_CP044016.1"/>
</dbReference>
<reference evidence="1 2" key="1">
    <citation type="submission" date="2019-09" db="EMBL/GenBank/DDBJ databases">
        <title>Complete genome sequence of Arachidicoccus sp. B3-10 isolated from apple orchard soil.</title>
        <authorList>
            <person name="Kim H.S."/>
            <person name="Han K.-I."/>
            <person name="Suh M.K."/>
            <person name="Lee K.C."/>
            <person name="Eom M.K."/>
            <person name="Kim J.-S."/>
            <person name="Kang S.W."/>
            <person name="Sin Y."/>
            <person name="Lee J.-S."/>
        </authorList>
    </citation>
    <scope>NUCLEOTIDE SEQUENCE [LARGE SCALE GENOMIC DNA]</scope>
    <source>
        <strain evidence="1 2">B3-10</strain>
    </source>
</reference>
<sequence length="51" mass="5815">MSIRTFLLEMERWYGFTIESVSYLPKDRKISAAICQGATLEEVFAAVSKKV</sequence>
<dbReference type="AlphaFoldDB" id="A0A5P2G2N8"/>
<organism evidence="1 2">
    <name type="scientific">Rhizosphaericola mali</name>
    <dbReference type="NCBI Taxonomy" id="2545455"/>
    <lineage>
        <taxon>Bacteria</taxon>
        <taxon>Pseudomonadati</taxon>
        <taxon>Bacteroidota</taxon>
        <taxon>Chitinophagia</taxon>
        <taxon>Chitinophagales</taxon>
        <taxon>Chitinophagaceae</taxon>
        <taxon>Rhizosphaericola</taxon>
    </lineage>
</organism>
<dbReference type="Proteomes" id="UP000292424">
    <property type="component" value="Chromosome"/>
</dbReference>
<keyword evidence="2" id="KW-1185">Reference proteome</keyword>
<accession>A0A5P2G2N8</accession>